<sequence>MPLKAAEAEAEAEVVVVVVAVVVAVVAENPKPVVRGTNGEGASCGCPRAPSVREGAVTQEMVRPYG</sequence>
<reference evidence="1 2" key="1">
    <citation type="submission" date="2016-11" db="EMBL/GenBank/DDBJ databases">
        <authorList>
            <person name="Jaros S."/>
            <person name="Januszkiewicz K."/>
            <person name="Wedrychowicz H."/>
        </authorList>
    </citation>
    <scope>NUCLEOTIDE SEQUENCE [LARGE SCALE GENOMIC DNA]</scope>
    <source>
        <strain evidence="1 2">GAS138</strain>
    </source>
</reference>
<proteinExistence type="predicted"/>
<evidence type="ECO:0000313" key="1">
    <source>
        <dbReference type="EMBL" id="SHG19178.1"/>
    </source>
</evidence>
<dbReference type="Proteomes" id="UP000189796">
    <property type="component" value="Chromosome I"/>
</dbReference>
<evidence type="ECO:0000313" key="2">
    <source>
        <dbReference type="Proteomes" id="UP000189796"/>
    </source>
</evidence>
<dbReference type="AlphaFoldDB" id="A0A1M5HTI4"/>
<name>A0A1M5HTI4_9BRAD</name>
<gene>
    <name evidence="1" type="ORF">SAMN05443248_0627</name>
</gene>
<accession>A0A1M5HTI4</accession>
<organism evidence="1 2">
    <name type="scientific">Bradyrhizobium erythrophlei</name>
    <dbReference type="NCBI Taxonomy" id="1437360"/>
    <lineage>
        <taxon>Bacteria</taxon>
        <taxon>Pseudomonadati</taxon>
        <taxon>Pseudomonadota</taxon>
        <taxon>Alphaproteobacteria</taxon>
        <taxon>Hyphomicrobiales</taxon>
        <taxon>Nitrobacteraceae</taxon>
        <taxon>Bradyrhizobium</taxon>
    </lineage>
</organism>
<dbReference type="EMBL" id="LT670817">
    <property type="protein sequence ID" value="SHG19178.1"/>
    <property type="molecule type" value="Genomic_DNA"/>
</dbReference>
<protein>
    <submittedName>
        <fullName evidence="1">Uncharacterized protein</fullName>
    </submittedName>
</protein>